<dbReference type="SUPFAM" id="SSF52540">
    <property type="entry name" value="P-loop containing nucleoside triphosphate hydrolases"/>
    <property type="match status" value="1"/>
</dbReference>
<keyword evidence="2" id="KW-0378">Hydrolase</keyword>
<dbReference type="Gene3D" id="3.30.1220.10">
    <property type="entry name" value="CobW-like, C-terminal domain"/>
    <property type="match status" value="1"/>
</dbReference>
<sequence length="346" mass="39012">MTNPIILQPLPVTLLTGFLGSGKTTLINHLLENNRNEKIIIIENEFGQINLDSDLLNAHCDIQIVEMTNGCICCTVQGELTNALHKLHAQRIAGELTFDRLIIETTGLADPAPIIQTFFIDDLIRETIKLDAIITLVDAQHILQHLNEHRVALSQIGFADRIIVTKTDCISEQQKNEIISRINKINNKAAIIVAINGQIPKSQWIDIHSFDLNDDLIINKGFLVINPLKKIETNFKILPLQNQTQSWTDNICSYLFEAGELDLKKIGSFMENLVEQYGNDMLRYKGVLAIKDNPQRLIVQGVHKVVGFDYGSSWQDPSEKISRLVVISRILPFDDLNQEFLKTIAS</sequence>
<dbReference type="InterPro" id="IPR036627">
    <property type="entry name" value="CobW-likC_sf"/>
</dbReference>
<dbReference type="GO" id="GO:0005737">
    <property type="term" value="C:cytoplasm"/>
    <property type="evidence" value="ECO:0007669"/>
    <property type="project" value="TreeGrafter"/>
</dbReference>
<dbReference type="InterPro" id="IPR027417">
    <property type="entry name" value="P-loop_NTPase"/>
</dbReference>
<dbReference type="CDD" id="cd03112">
    <property type="entry name" value="CobW-like"/>
    <property type="match status" value="1"/>
</dbReference>
<dbReference type="Proteomes" id="UP000194800">
    <property type="component" value="Unassembled WGS sequence"/>
</dbReference>
<evidence type="ECO:0000256" key="5">
    <source>
        <dbReference type="ARBA" id="ARBA00045658"/>
    </source>
</evidence>
<evidence type="ECO:0000256" key="4">
    <source>
        <dbReference type="ARBA" id="ARBA00034320"/>
    </source>
</evidence>
<dbReference type="SUPFAM" id="SSF90002">
    <property type="entry name" value="Hypothetical protein YjiA, C-terminal domain"/>
    <property type="match status" value="1"/>
</dbReference>
<dbReference type="Gene3D" id="3.40.50.300">
    <property type="entry name" value="P-loop containing nucleotide triphosphate hydrolases"/>
    <property type="match status" value="1"/>
</dbReference>
<evidence type="ECO:0000313" key="9">
    <source>
        <dbReference type="EMBL" id="OTP97801.1"/>
    </source>
</evidence>
<evidence type="ECO:0000313" key="11">
    <source>
        <dbReference type="Proteomes" id="UP000194800"/>
    </source>
</evidence>
<dbReference type="AlphaFoldDB" id="A0A242NF21"/>
<protein>
    <submittedName>
        <fullName evidence="9">GTP-binding protein</fullName>
    </submittedName>
</protein>
<comment type="caution">
    <text evidence="9">The sequence shown here is derived from an EMBL/GenBank/DDBJ whole genome shotgun (WGS) entry which is preliminary data.</text>
</comment>
<dbReference type="InterPro" id="IPR051316">
    <property type="entry name" value="Zinc-reg_GTPase_activator"/>
</dbReference>
<dbReference type="PANTHER" id="PTHR13748">
    <property type="entry name" value="COBW-RELATED"/>
    <property type="match status" value="1"/>
</dbReference>
<proteinExistence type="inferred from homology"/>
<evidence type="ECO:0000259" key="7">
    <source>
        <dbReference type="Pfam" id="PF02492"/>
    </source>
</evidence>
<comment type="catalytic activity">
    <reaction evidence="6">
        <text>GTP + H2O = GDP + phosphate + H(+)</text>
        <dbReference type="Rhea" id="RHEA:19669"/>
        <dbReference type="ChEBI" id="CHEBI:15377"/>
        <dbReference type="ChEBI" id="CHEBI:15378"/>
        <dbReference type="ChEBI" id="CHEBI:37565"/>
        <dbReference type="ChEBI" id="CHEBI:43474"/>
        <dbReference type="ChEBI" id="CHEBI:58189"/>
    </reaction>
    <physiologicalReaction direction="left-to-right" evidence="6">
        <dbReference type="Rhea" id="RHEA:19670"/>
    </physiologicalReaction>
</comment>
<comment type="function">
    <text evidence="5">Zinc chaperone that directly transfers zinc cofactor to target proteins, thereby activating them. Zinc is transferred from the CXCC motif in the GTPase domain to the zinc binding site in target proteins in a process requiring GTP hydrolysis.</text>
</comment>
<accession>A0A242NF21</accession>
<dbReference type="RefSeq" id="WP_216354878.1">
    <property type="nucleotide sequence ID" value="NZ_MZNE01000054.1"/>
</dbReference>
<evidence type="ECO:0000313" key="10">
    <source>
        <dbReference type="EMBL" id="OTQ08747.1"/>
    </source>
</evidence>
<dbReference type="GO" id="GO:0000166">
    <property type="term" value="F:nucleotide binding"/>
    <property type="evidence" value="ECO:0007669"/>
    <property type="project" value="UniProtKB-KW"/>
</dbReference>
<reference evidence="11 12" key="1">
    <citation type="submission" date="2017-03" db="EMBL/GenBank/DDBJ databases">
        <title>Comparative genomics of honeybee gut symbionts reveal geographically distinct and subgroup specific antibiotic resistance.</title>
        <authorList>
            <person name="Ludvigsen J."/>
            <person name="Porcellato D."/>
            <person name="Labee-Lund T.M."/>
            <person name="Amdam G.V."/>
            <person name="Rudi K."/>
        </authorList>
    </citation>
    <scope>NUCLEOTIDE SEQUENCE [LARGE SCALE GENOMIC DNA]</scope>
    <source>
        <strain evidence="9 12">A-7-12</strain>
        <strain evidence="10 11">A-9-12</strain>
    </source>
</reference>
<keyword evidence="1" id="KW-0547">Nucleotide-binding</keyword>
<dbReference type="PANTHER" id="PTHR13748:SF62">
    <property type="entry name" value="COBW DOMAIN-CONTAINING PROTEIN"/>
    <property type="match status" value="1"/>
</dbReference>
<evidence type="ECO:0000256" key="3">
    <source>
        <dbReference type="ARBA" id="ARBA00023186"/>
    </source>
</evidence>
<dbReference type="EMBL" id="NARP01000051">
    <property type="protein sequence ID" value="OTP97801.1"/>
    <property type="molecule type" value="Genomic_DNA"/>
</dbReference>
<comment type="similarity">
    <text evidence="4">Belongs to the SIMIBI class G3E GTPase family. ZNG1 subfamily.</text>
</comment>
<dbReference type="Pfam" id="PF07683">
    <property type="entry name" value="CobW_C"/>
    <property type="match status" value="1"/>
</dbReference>
<dbReference type="Pfam" id="PF02492">
    <property type="entry name" value="cobW"/>
    <property type="match status" value="1"/>
</dbReference>
<keyword evidence="3" id="KW-0143">Chaperone</keyword>
<keyword evidence="11" id="KW-1185">Reference proteome</keyword>
<evidence type="ECO:0000256" key="2">
    <source>
        <dbReference type="ARBA" id="ARBA00022801"/>
    </source>
</evidence>
<dbReference type="InterPro" id="IPR011629">
    <property type="entry name" value="CobW-like_C"/>
</dbReference>
<evidence type="ECO:0000313" key="12">
    <source>
        <dbReference type="Proteomes" id="UP000194977"/>
    </source>
</evidence>
<dbReference type="InterPro" id="IPR003495">
    <property type="entry name" value="CobW/HypB/UreG_nucleotide-bd"/>
</dbReference>
<feature type="domain" description="CobW/HypB/UreG nucleotide-binding" evidence="7">
    <location>
        <begin position="11"/>
        <end position="192"/>
    </location>
</feature>
<feature type="domain" description="CobW C-terminal" evidence="8">
    <location>
        <begin position="259"/>
        <end position="341"/>
    </location>
</feature>
<dbReference type="Proteomes" id="UP000194977">
    <property type="component" value="Unassembled WGS sequence"/>
</dbReference>
<evidence type="ECO:0000256" key="6">
    <source>
        <dbReference type="ARBA" id="ARBA00049117"/>
    </source>
</evidence>
<name>A0A242NF21_9GAMM</name>
<dbReference type="GO" id="GO:0016787">
    <property type="term" value="F:hydrolase activity"/>
    <property type="evidence" value="ECO:0007669"/>
    <property type="project" value="UniProtKB-KW"/>
</dbReference>
<organism evidence="9 12">
    <name type="scientific">Gilliamella apicola</name>
    <dbReference type="NCBI Taxonomy" id="1196095"/>
    <lineage>
        <taxon>Bacteria</taxon>
        <taxon>Pseudomonadati</taxon>
        <taxon>Pseudomonadota</taxon>
        <taxon>Gammaproteobacteria</taxon>
        <taxon>Orbales</taxon>
        <taxon>Orbaceae</taxon>
        <taxon>Gilliamella</taxon>
    </lineage>
</organism>
<gene>
    <name evidence="10" type="ORF">B6C91_11330</name>
    <name evidence="9" type="ORF">B6D08_13465</name>
</gene>
<dbReference type="EMBL" id="NART01000069">
    <property type="protein sequence ID" value="OTQ08747.1"/>
    <property type="molecule type" value="Genomic_DNA"/>
</dbReference>
<evidence type="ECO:0000259" key="8">
    <source>
        <dbReference type="Pfam" id="PF07683"/>
    </source>
</evidence>
<evidence type="ECO:0000256" key="1">
    <source>
        <dbReference type="ARBA" id="ARBA00022741"/>
    </source>
</evidence>